<organism evidence="2 3">
    <name type="scientific">Bifidobacterium breve</name>
    <dbReference type="NCBI Taxonomy" id="1685"/>
    <lineage>
        <taxon>Bacteria</taxon>
        <taxon>Bacillati</taxon>
        <taxon>Actinomycetota</taxon>
        <taxon>Actinomycetes</taxon>
        <taxon>Bifidobacteriales</taxon>
        <taxon>Bifidobacteriaceae</taxon>
        <taxon>Bifidobacterium</taxon>
    </lineage>
</organism>
<protein>
    <submittedName>
        <fullName evidence="2">Uncharacterized protein</fullName>
    </submittedName>
</protein>
<sequence length="79" mass="8595">MNSTITTRIPIHNAVDWLHQDEPSIGSNEPRPSTADRMPLAGVNTESDNRNAPPIQATTGIHLKYLRVNANTANIPPSP</sequence>
<dbReference type="Proteomes" id="UP000494173">
    <property type="component" value="Unassembled WGS sequence"/>
</dbReference>
<evidence type="ECO:0000256" key="1">
    <source>
        <dbReference type="SAM" id="MobiDB-lite"/>
    </source>
</evidence>
<comment type="caution">
    <text evidence="2">The sequence shown here is derived from an EMBL/GenBank/DDBJ whole genome shotgun (WGS) entry which is preliminary data.</text>
</comment>
<dbReference type="EMBL" id="CABWKB010000016">
    <property type="protein sequence ID" value="VWQ22893.1"/>
    <property type="molecule type" value="Genomic_DNA"/>
</dbReference>
<feature type="region of interest" description="Disordered" evidence="1">
    <location>
        <begin position="19"/>
        <end position="57"/>
    </location>
</feature>
<evidence type="ECO:0000313" key="2">
    <source>
        <dbReference type="EMBL" id="VWQ22893.1"/>
    </source>
</evidence>
<evidence type="ECO:0000313" key="3">
    <source>
        <dbReference type="Proteomes" id="UP000494173"/>
    </source>
</evidence>
<dbReference type="AlphaFoldDB" id="A0ABD7VSS4"/>
<proteinExistence type="predicted"/>
<name>A0ABD7VSS4_BIFBR</name>
<gene>
    <name evidence="2" type="ORF">BIFLH24_01545</name>
</gene>
<accession>A0ABD7VSS4</accession>
<reference evidence="2 3" key="1">
    <citation type="submission" date="2019-10" db="EMBL/GenBank/DDBJ databases">
        <authorList>
            <consortium name="Melissa Lawson"/>
            <person name="O'neill I."/>
        </authorList>
    </citation>
    <scope>NUCLEOTIDE SEQUENCE [LARGE SCALE GENOMIC DNA]</scope>
    <source>
        <strain evidence="2">LH_24</strain>
    </source>
</reference>